<dbReference type="InterPro" id="IPR029047">
    <property type="entry name" value="HSP70_peptide-bd_sf"/>
</dbReference>
<comment type="similarity">
    <text evidence="1 4">Belongs to the heat shock protein 70 family.</text>
</comment>
<evidence type="ECO:0000256" key="1">
    <source>
        <dbReference type="ARBA" id="ARBA00007381"/>
    </source>
</evidence>
<dbReference type="NCBIfam" id="NF003520">
    <property type="entry name" value="PRK05183.1"/>
    <property type="match status" value="1"/>
</dbReference>
<dbReference type="FunFam" id="2.60.34.10:FF:000014">
    <property type="entry name" value="Chaperone protein DnaK HSP70"/>
    <property type="match status" value="1"/>
</dbReference>
<dbReference type="PROSITE" id="PS01036">
    <property type="entry name" value="HSP70_3"/>
    <property type="match status" value="1"/>
</dbReference>
<dbReference type="Gene3D" id="1.20.1270.10">
    <property type="match status" value="1"/>
</dbReference>
<keyword evidence="8" id="KW-1185">Reference proteome</keyword>
<dbReference type="PROSITE" id="PS00297">
    <property type="entry name" value="HSP70_1"/>
    <property type="match status" value="1"/>
</dbReference>
<proteinExistence type="inferred from homology"/>
<reference evidence="7" key="1">
    <citation type="submission" date="2020-10" db="EMBL/GenBank/DDBJ databases">
        <authorList>
            <person name="Kikuchi T."/>
        </authorList>
    </citation>
    <scope>NUCLEOTIDE SEQUENCE</scope>
    <source>
        <strain evidence="7">NKZ352</strain>
    </source>
</reference>
<feature type="compositionally biased region" description="Basic and acidic residues" evidence="6">
    <location>
        <begin position="643"/>
        <end position="656"/>
    </location>
</feature>
<dbReference type="SUPFAM" id="SSF100934">
    <property type="entry name" value="Heat shock protein 70kD (HSP70), C-terminal subdomain"/>
    <property type="match status" value="1"/>
</dbReference>
<evidence type="ECO:0000256" key="6">
    <source>
        <dbReference type="SAM" id="MobiDB-lite"/>
    </source>
</evidence>
<dbReference type="NCBIfam" id="TIGR02350">
    <property type="entry name" value="prok_dnaK"/>
    <property type="match status" value="1"/>
</dbReference>
<dbReference type="SUPFAM" id="SSF53067">
    <property type="entry name" value="Actin-like ATPase domain"/>
    <property type="match status" value="2"/>
</dbReference>
<dbReference type="InterPro" id="IPR043129">
    <property type="entry name" value="ATPase_NBD"/>
</dbReference>
<keyword evidence="2 4" id="KW-0547">Nucleotide-binding</keyword>
<sequence>MLSARSFLSTARTIARSSLFRNKSDGVRGHVIGIDLGTTNSCVSVMEGKTAKVIENAEGVRTTPSTVAFTADGERLVGAPAKRQAVTNSSNTLFATKRLIGRRFDDAEVQKDLKVVPYKIAKASNGDAWVEAQGKLYSPSQIGAFVLMKMKETAESYLGTTVHNAVITVPAYFNDSQRQATKDAGQIAGLNVLRVINEPTAAALAYGLDKAEDKIIAVYDLGGGTFDISILEIQKGVFEVKSTNGDTFLGGEDFDHTLVHHLVAEFKKEQGIDLTKDPQAMQRLREAAEKAKCELSSTTQTDINLPYITMDKSGPKHLNIKLTRAKLEQIVGDLIKRTVEPCRKALHDAEVKSSEIGDVLLVGGMSRMPKVQSTVQEIFGKVPSKAVNPDEAVAMGAAIQGAVLAGDVTDVLLLDVTPLSLGIETLGGVMTKLITRNTTIPTKKSQVFSTAADGQTQVQIKVFQGEREMASNNKLLGQFSLVGIPPAPRGVPQVEVTFDIDANGIVNVSARDRGTGKEQQIVIQSSGGLSKDQIENMIREAEKNAAEDAKKKEMVEIVNQAEGIIHDTESKMNEYADQLPKDESEALRKKLDETKKLLENKENETTEAIKEATNSLQQQSLKLFEAAYKNMAAKNSGGNTDAQEAKTAEEPKKDQN</sequence>
<dbReference type="GO" id="GO:0005524">
    <property type="term" value="F:ATP binding"/>
    <property type="evidence" value="ECO:0007669"/>
    <property type="project" value="UniProtKB-KW"/>
</dbReference>
<organism evidence="7 8">
    <name type="scientific">Caenorhabditis auriculariae</name>
    <dbReference type="NCBI Taxonomy" id="2777116"/>
    <lineage>
        <taxon>Eukaryota</taxon>
        <taxon>Metazoa</taxon>
        <taxon>Ecdysozoa</taxon>
        <taxon>Nematoda</taxon>
        <taxon>Chromadorea</taxon>
        <taxon>Rhabditida</taxon>
        <taxon>Rhabditina</taxon>
        <taxon>Rhabditomorpha</taxon>
        <taxon>Rhabditoidea</taxon>
        <taxon>Rhabditidae</taxon>
        <taxon>Peloderinae</taxon>
        <taxon>Caenorhabditis</taxon>
    </lineage>
</organism>
<dbReference type="OrthoDB" id="2401965at2759"/>
<protein>
    <submittedName>
        <fullName evidence="7">Uncharacterized protein</fullName>
    </submittedName>
</protein>
<dbReference type="PROSITE" id="PS00329">
    <property type="entry name" value="HSP70_2"/>
    <property type="match status" value="1"/>
</dbReference>
<evidence type="ECO:0000256" key="2">
    <source>
        <dbReference type="ARBA" id="ARBA00022741"/>
    </source>
</evidence>
<name>A0A8S1HJN7_9PELO</name>
<dbReference type="NCBIfam" id="NF001413">
    <property type="entry name" value="PRK00290.1"/>
    <property type="match status" value="1"/>
</dbReference>
<dbReference type="Gene3D" id="2.60.34.10">
    <property type="entry name" value="Substrate Binding Domain Of DNAk, Chain A, domain 1"/>
    <property type="match status" value="1"/>
</dbReference>
<keyword evidence="3 4" id="KW-0067">ATP-binding</keyword>
<dbReference type="FunFam" id="3.90.640.10:FF:000003">
    <property type="entry name" value="Molecular chaperone DnaK"/>
    <property type="match status" value="1"/>
</dbReference>
<gene>
    <name evidence="7" type="ORF">CAUJ_LOCUS9379</name>
</gene>
<dbReference type="GO" id="GO:0140662">
    <property type="term" value="F:ATP-dependent protein folding chaperone"/>
    <property type="evidence" value="ECO:0007669"/>
    <property type="project" value="InterPro"/>
</dbReference>
<dbReference type="InterPro" id="IPR013126">
    <property type="entry name" value="Hsp_70_fam"/>
</dbReference>
<dbReference type="Gene3D" id="3.30.30.30">
    <property type="match status" value="1"/>
</dbReference>
<evidence type="ECO:0000313" key="7">
    <source>
        <dbReference type="EMBL" id="CAD6193460.1"/>
    </source>
</evidence>
<dbReference type="SUPFAM" id="SSF100920">
    <property type="entry name" value="Heat shock protein 70kD (HSP70), peptide-binding domain"/>
    <property type="match status" value="1"/>
</dbReference>
<dbReference type="CDD" id="cd11733">
    <property type="entry name" value="ASKHA_NBD_HSP70_HSPA9"/>
    <property type="match status" value="1"/>
</dbReference>
<dbReference type="Gene3D" id="3.90.640.10">
    <property type="entry name" value="Actin, Chain A, domain 4"/>
    <property type="match status" value="1"/>
</dbReference>
<dbReference type="EMBL" id="CAJGYM010000035">
    <property type="protein sequence ID" value="CAD6193460.1"/>
    <property type="molecule type" value="Genomic_DNA"/>
</dbReference>
<evidence type="ECO:0000256" key="4">
    <source>
        <dbReference type="RuleBase" id="RU003322"/>
    </source>
</evidence>
<feature type="coiled-coil region" evidence="5">
    <location>
        <begin position="531"/>
        <end position="615"/>
    </location>
</feature>
<dbReference type="HAMAP" id="MF_00332">
    <property type="entry name" value="DnaK"/>
    <property type="match status" value="1"/>
</dbReference>
<dbReference type="PANTHER" id="PTHR19375">
    <property type="entry name" value="HEAT SHOCK PROTEIN 70KDA"/>
    <property type="match status" value="1"/>
</dbReference>
<dbReference type="Proteomes" id="UP000835052">
    <property type="component" value="Unassembled WGS sequence"/>
</dbReference>
<dbReference type="InterPro" id="IPR012725">
    <property type="entry name" value="Chaperone_DnaK"/>
</dbReference>
<dbReference type="FunFam" id="3.30.30.30:FF:000003">
    <property type="entry name" value="Heat shock protein 9"/>
    <property type="match status" value="1"/>
</dbReference>
<dbReference type="Gene3D" id="3.30.420.40">
    <property type="match status" value="2"/>
</dbReference>
<evidence type="ECO:0000256" key="3">
    <source>
        <dbReference type="ARBA" id="ARBA00022840"/>
    </source>
</evidence>
<dbReference type="AlphaFoldDB" id="A0A8S1HJN7"/>
<dbReference type="InterPro" id="IPR018181">
    <property type="entry name" value="Heat_shock_70_CS"/>
</dbReference>
<dbReference type="GO" id="GO:0051082">
    <property type="term" value="F:unfolded protein binding"/>
    <property type="evidence" value="ECO:0007669"/>
    <property type="project" value="InterPro"/>
</dbReference>
<comment type="caution">
    <text evidence="7">The sequence shown here is derived from an EMBL/GenBank/DDBJ whole genome shotgun (WGS) entry which is preliminary data.</text>
</comment>
<dbReference type="GO" id="GO:0006950">
    <property type="term" value="P:response to stress"/>
    <property type="evidence" value="ECO:0007669"/>
    <property type="project" value="UniProtKB-ARBA"/>
</dbReference>
<feature type="region of interest" description="Disordered" evidence="6">
    <location>
        <begin position="634"/>
        <end position="656"/>
    </location>
</feature>
<evidence type="ECO:0000313" key="8">
    <source>
        <dbReference type="Proteomes" id="UP000835052"/>
    </source>
</evidence>
<dbReference type="PRINTS" id="PR00301">
    <property type="entry name" value="HEATSHOCK70"/>
</dbReference>
<dbReference type="FunFam" id="3.30.420.40:FF:000020">
    <property type="entry name" value="Chaperone protein HscA homolog"/>
    <property type="match status" value="1"/>
</dbReference>
<dbReference type="FunFam" id="3.30.420.40:FF:000004">
    <property type="entry name" value="Molecular chaperone DnaK"/>
    <property type="match status" value="1"/>
</dbReference>
<keyword evidence="5" id="KW-0175">Coiled coil</keyword>
<dbReference type="InterPro" id="IPR029048">
    <property type="entry name" value="HSP70_C_sf"/>
</dbReference>
<accession>A0A8S1HJN7</accession>
<evidence type="ECO:0000256" key="5">
    <source>
        <dbReference type="SAM" id="Coils"/>
    </source>
</evidence>
<dbReference type="Pfam" id="PF00012">
    <property type="entry name" value="HSP70"/>
    <property type="match status" value="1"/>
</dbReference>